<dbReference type="RefSeq" id="WP_158287256.1">
    <property type="nucleotide sequence ID" value="NZ_SLWQ01000001.1"/>
</dbReference>
<comment type="caution">
    <text evidence="1">The sequence shown here is derived from an EMBL/GenBank/DDBJ whole genome shotgun (WGS) entry which is preliminary data.</text>
</comment>
<dbReference type="Proteomes" id="UP000294862">
    <property type="component" value="Unassembled WGS sequence"/>
</dbReference>
<keyword evidence="2" id="KW-1185">Reference proteome</keyword>
<evidence type="ECO:0000313" key="1">
    <source>
        <dbReference type="EMBL" id="TCO42871.1"/>
    </source>
</evidence>
<dbReference type="EMBL" id="SLWQ01000001">
    <property type="protein sequence ID" value="TCO42871.1"/>
    <property type="molecule type" value="Genomic_DNA"/>
</dbReference>
<name>A0A4R2IE04_9GAMM</name>
<sequence length="166" mass="18286">MLATMDSFETLCGNRTPAATATAAPGRALQWRTRYDGLVTVAYIGSKAVAGISGPWSGKYALTWWERPMPARELELHDSLGSAQREVEEWALRTGDDYILPLPPQAAHATPRATTAGHAARKSGLFDRLRALLPLQPSTSEKIERLRRERVQDDADLGDLRFAANE</sequence>
<reference evidence="1 2" key="1">
    <citation type="journal article" date="2015" name="Stand. Genomic Sci.">
        <title>Genomic Encyclopedia of Bacterial and Archaeal Type Strains, Phase III: the genomes of soil and plant-associated and newly described type strains.</title>
        <authorList>
            <person name="Whitman W.B."/>
            <person name="Woyke T."/>
            <person name="Klenk H.P."/>
            <person name="Zhou Y."/>
            <person name="Lilburn T.G."/>
            <person name="Beck B.J."/>
            <person name="De Vos P."/>
            <person name="Vandamme P."/>
            <person name="Eisen J.A."/>
            <person name="Garrity G."/>
            <person name="Hugenholtz P."/>
            <person name="Kyrpides N.C."/>
        </authorList>
    </citation>
    <scope>NUCLEOTIDE SEQUENCE [LARGE SCALE GENOMIC DNA]</scope>
    <source>
        <strain evidence="1 2">A3</strain>
    </source>
</reference>
<gene>
    <name evidence="1" type="ORF">EV148_101278</name>
</gene>
<accession>A0A4R2IE04</accession>
<protein>
    <submittedName>
        <fullName evidence="1">Uncharacterized protein</fullName>
    </submittedName>
</protein>
<organism evidence="1 2">
    <name type="scientific">Dokdonella fugitiva</name>
    <dbReference type="NCBI Taxonomy" id="328517"/>
    <lineage>
        <taxon>Bacteria</taxon>
        <taxon>Pseudomonadati</taxon>
        <taxon>Pseudomonadota</taxon>
        <taxon>Gammaproteobacteria</taxon>
        <taxon>Lysobacterales</taxon>
        <taxon>Rhodanobacteraceae</taxon>
        <taxon>Dokdonella</taxon>
    </lineage>
</organism>
<proteinExistence type="predicted"/>
<evidence type="ECO:0000313" key="2">
    <source>
        <dbReference type="Proteomes" id="UP000294862"/>
    </source>
</evidence>
<dbReference type="AlphaFoldDB" id="A0A4R2IE04"/>